<reference evidence="1" key="1">
    <citation type="submission" date="2020-08" db="EMBL/GenBank/DDBJ databases">
        <title>Multicomponent nature underlies the extraordinary mechanical properties of spider dragline silk.</title>
        <authorList>
            <person name="Kono N."/>
            <person name="Nakamura H."/>
            <person name="Mori M."/>
            <person name="Yoshida Y."/>
            <person name="Ohtoshi R."/>
            <person name="Malay A.D."/>
            <person name="Moran D.A.P."/>
            <person name="Tomita M."/>
            <person name="Numata K."/>
            <person name="Arakawa K."/>
        </authorList>
    </citation>
    <scope>NUCLEOTIDE SEQUENCE</scope>
</reference>
<protein>
    <submittedName>
        <fullName evidence="1">Uncharacterized protein</fullName>
    </submittedName>
</protein>
<dbReference type="EMBL" id="BMAU01021306">
    <property type="protein sequence ID" value="GFY11621.1"/>
    <property type="molecule type" value="Genomic_DNA"/>
</dbReference>
<accession>A0A8X6SEA4</accession>
<organism evidence="1 2">
    <name type="scientific">Trichonephila clavipes</name>
    <name type="common">Golden silk orbweaver</name>
    <name type="synonym">Nephila clavipes</name>
    <dbReference type="NCBI Taxonomy" id="2585209"/>
    <lineage>
        <taxon>Eukaryota</taxon>
        <taxon>Metazoa</taxon>
        <taxon>Ecdysozoa</taxon>
        <taxon>Arthropoda</taxon>
        <taxon>Chelicerata</taxon>
        <taxon>Arachnida</taxon>
        <taxon>Araneae</taxon>
        <taxon>Araneomorphae</taxon>
        <taxon>Entelegynae</taxon>
        <taxon>Araneoidea</taxon>
        <taxon>Nephilidae</taxon>
        <taxon>Trichonephila</taxon>
    </lineage>
</organism>
<keyword evidence="2" id="KW-1185">Reference proteome</keyword>
<proteinExistence type="predicted"/>
<sequence>MVRSNELFGTRSWSNSVKRRSSNDHARFGERAYRCVKPYSEHKSNTGKLDPQLSQTAKSVVFMFRKKYQYPVFNRYQRKSFCDSTYTARKIIRCQTQAFRRRRNQN</sequence>
<comment type="caution">
    <text evidence="1">The sequence shown here is derived from an EMBL/GenBank/DDBJ whole genome shotgun (WGS) entry which is preliminary data.</text>
</comment>
<evidence type="ECO:0000313" key="2">
    <source>
        <dbReference type="Proteomes" id="UP000887159"/>
    </source>
</evidence>
<dbReference type="Proteomes" id="UP000887159">
    <property type="component" value="Unassembled WGS sequence"/>
</dbReference>
<name>A0A8X6SEA4_TRICX</name>
<evidence type="ECO:0000313" key="1">
    <source>
        <dbReference type="EMBL" id="GFY11621.1"/>
    </source>
</evidence>
<gene>
    <name evidence="1" type="ORF">TNCV_4230901</name>
</gene>
<dbReference type="AlphaFoldDB" id="A0A8X6SEA4"/>